<evidence type="ECO:0000313" key="4">
    <source>
        <dbReference type="Proteomes" id="UP001632038"/>
    </source>
</evidence>
<dbReference type="AlphaFoldDB" id="A0ABD3E6E0"/>
<dbReference type="InterPro" id="IPR056900">
    <property type="entry name" value="COB_C"/>
</dbReference>
<comment type="caution">
    <text evidence="3">The sequence shown here is derived from an EMBL/GenBank/DDBJ whole genome shotgun (WGS) entry which is preliminary data.</text>
</comment>
<name>A0ABD3E6E0_9LAMI</name>
<keyword evidence="1" id="KW-0732">Signal</keyword>
<dbReference type="Pfam" id="PF25079">
    <property type="entry name" value="COB_C"/>
    <property type="match status" value="1"/>
</dbReference>
<feature type="signal peptide" evidence="1">
    <location>
        <begin position="1"/>
        <end position="18"/>
    </location>
</feature>
<dbReference type="Proteomes" id="UP001632038">
    <property type="component" value="Unassembled WGS sequence"/>
</dbReference>
<dbReference type="PANTHER" id="PTHR31052">
    <property type="entry name" value="COBRA-LIKE PROTEIN 7"/>
    <property type="match status" value="1"/>
</dbReference>
<evidence type="ECO:0000259" key="2">
    <source>
        <dbReference type="Pfam" id="PF25079"/>
    </source>
</evidence>
<evidence type="ECO:0000313" key="3">
    <source>
        <dbReference type="EMBL" id="KAL3648641.1"/>
    </source>
</evidence>
<keyword evidence="4" id="KW-1185">Reference proteome</keyword>
<feature type="domain" description="COBRA C-terminal" evidence="2">
    <location>
        <begin position="170"/>
        <end position="273"/>
    </location>
</feature>
<evidence type="ECO:0000256" key="1">
    <source>
        <dbReference type="SAM" id="SignalP"/>
    </source>
</evidence>
<gene>
    <name evidence="3" type="ORF">CASFOL_005044</name>
</gene>
<dbReference type="PANTHER" id="PTHR31052:SF3">
    <property type="entry name" value="COBRA-LIKE PROTEIN 7"/>
    <property type="match status" value="1"/>
</dbReference>
<feature type="chain" id="PRO_5044891289" description="COBRA C-terminal domain-containing protein" evidence="1">
    <location>
        <begin position="19"/>
        <end position="295"/>
    </location>
</feature>
<sequence length="295" mass="31530">MVATTTLFLSLFLRPTPAAPPPASDACNGIFLSYTYTGGRAVSPILRSDPTRQAYRFESTLSILNNDLDDLKSWRVFVGFQHDEYLVSVSNAVLADGNSFPGSVANGTVFAGFPNMDLRTGIEKAGDSTQMGIRVELVGTQFGVGPRGVPMPANISLVNDGWICPAPTVQAIELGRSGPGFEAVYSFNGTMMEGAISKRNDTIFMQGLEGLNYLVGETDGADPRRDTRVPGKQQSVISFKKKLTLGINIQAGDGFPTKVYFNGEECSLPRVLPVSGAGRLGSSLLVMVVVAFVFV</sequence>
<organism evidence="3 4">
    <name type="scientific">Castilleja foliolosa</name>
    <dbReference type="NCBI Taxonomy" id="1961234"/>
    <lineage>
        <taxon>Eukaryota</taxon>
        <taxon>Viridiplantae</taxon>
        <taxon>Streptophyta</taxon>
        <taxon>Embryophyta</taxon>
        <taxon>Tracheophyta</taxon>
        <taxon>Spermatophyta</taxon>
        <taxon>Magnoliopsida</taxon>
        <taxon>eudicotyledons</taxon>
        <taxon>Gunneridae</taxon>
        <taxon>Pentapetalae</taxon>
        <taxon>asterids</taxon>
        <taxon>lamiids</taxon>
        <taxon>Lamiales</taxon>
        <taxon>Orobanchaceae</taxon>
        <taxon>Pedicularideae</taxon>
        <taxon>Castillejinae</taxon>
        <taxon>Castilleja</taxon>
    </lineage>
</organism>
<accession>A0ABD3E6E0</accession>
<protein>
    <recommendedName>
        <fullName evidence="2">COBRA C-terminal domain-containing protein</fullName>
    </recommendedName>
</protein>
<proteinExistence type="predicted"/>
<reference evidence="4" key="1">
    <citation type="journal article" date="2024" name="IScience">
        <title>Strigolactones Initiate the Formation of Haustorium-like Structures in Castilleja.</title>
        <authorList>
            <person name="Buerger M."/>
            <person name="Peterson D."/>
            <person name="Chory J."/>
        </authorList>
    </citation>
    <scope>NUCLEOTIDE SEQUENCE [LARGE SCALE GENOMIC DNA]</scope>
</reference>
<dbReference type="EMBL" id="JAVIJP010000007">
    <property type="protein sequence ID" value="KAL3648641.1"/>
    <property type="molecule type" value="Genomic_DNA"/>
</dbReference>